<dbReference type="RefSeq" id="WP_211874936.1">
    <property type="nucleotide sequence ID" value="NZ_JAAEDH010000015.1"/>
</dbReference>
<feature type="transmembrane region" description="Helical" evidence="1">
    <location>
        <begin position="90"/>
        <end position="114"/>
    </location>
</feature>
<feature type="transmembrane region" description="Helical" evidence="1">
    <location>
        <begin position="58"/>
        <end position="78"/>
    </location>
</feature>
<accession>A0AAF1K563</accession>
<feature type="transmembrane region" description="Helical" evidence="1">
    <location>
        <begin position="161"/>
        <end position="183"/>
    </location>
</feature>
<keyword evidence="1" id="KW-0472">Membrane</keyword>
<keyword evidence="1" id="KW-0812">Transmembrane</keyword>
<sequence length="272" mass="27528">MSITLRAVPRFVVTGLLRHEPALSPLGLILLAATLPTLFAMAIDVRQFGAASVWLKPFKFQLSLGVHVLTVALALAALDPAARQGRTARIAITAMIAAVVFEAGYITLQGALGLPSHFAPGLVGGILYGLMGLGATAIVLATATLGGLILRRPAAGVPGTLRLAAGSGLLVSGALGLVTGFAISLSQGPIVGEAGGAGVALFGWSRSAGDLRVAHFIALHAAQGLPLLGLLLRETDPRIARGPLILAACLWSALALGAMLQALAGIPAFPMP</sequence>
<reference evidence="2" key="2">
    <citation type="journal article" date="2021" name="Syst. Appl. Microbiol.">
        <title>Roseomonas hellenica sp. nov., isolated from roots of wild-growing Alkanna tinctoria.</title>
        <authorList>
            <person name="Rat A."/>
            <person name="Naranjo H.D."/>
            <person name="Lebbe L."/>
            <person name="Cnockaert M."/>
            <person name="Krigas N."/>
            <person name="Grigoriadou K."/>
            <person name="Maloupa E."/>
            <person name="Willems A."/>
        </authorList>
    </citation>
    <scope>NUCLEOTIDE SEQUENCE</scope>
    <source>
        <strain evidence="2">LMG 28251</strain>
    </source>
</reference>
<feature type="transmembrane region" description="Helical" evidence="1">
    <location>
        <begin position="213"/>
        <end position="232"/>
    </location>
</feature>
<evidence type="ECO:0000313" key="2">
    <source>
        <dbReference type="EMBL" id="MBR0656090.1"/>
    </source>
</evidence>
<keyword evidence="1" id="KW-1133">Transmembrane helix</keyword>
<organism evidence="2 3">
    <name type="scientific">Plastoroseomonas arctica</name>
    <dbReference type="NCBI Taxonomy" id="1509237"/>
    <lineage>
        <taxon>Bacteria</taxon>
        <taxon>Pseudomonadati</taxon>
        <taxon>Pseudomonadota</taxon>
        <taxon>Alphaproteobacteria</taxon>
        <taxon>Acetobacterales</taxon>
        <taxon>Acetobacteraceae</taxon>
        <taxon>Plastoroseomonas</taxon>
    </lineage>
</organism>
<comment type="caution">
    <text evidence="2">The sequence shown here is derived from an EMBL/GenBank/DDBJ whole genome shotgun (WGS) entry which is preliminary data.</text>
</comment>
<keyword evidence="3" id="KW-1185">Reference proteome</keyword>
<gene>
    <name evidence="2" type="ORF">GXW79_13485</name>
</gene>
<evidence type="ECO:0000313" key="3">
    <source>
        <dbReference type="Proteomes" id="UP001196068"/>
    </source>
</evidence>
<dbReference type="EMBL" id="JAAEDH010000015">
    <property type="protein sequence ID" value="MBR0656090.1"/>
    <property type="molecule type" value="Genomic_DNA"/>
</dbReference>
<evidence type="ECO:0000256" key="1">
    <source>
        <dbReference type="SAM" id="Phobius"/>
    </source>
</evidence>
<feature type="transmembrane region" description="Helical" evidence="1">
    <location>
        <begin position="244"/>
        <end position="269"/>
    </location>
</feature>
<dbReference type="AlphaFoldDB" id="A0AAF1K563"/>
<dbReference type="Proteomes" id="UP001196068">
    <property type="component" value="Unassembled WGS sequence"/>
</dbReference>
<proteinExistence type="predicted"/>
<feature type="transmembrane region" description="Helical" evidence="1">
    <location>
        <begin position="126"/>
        <end position="149"/>
    </location>
</feature>
<name>A0AAF1K563_9PROT</name>
<reference evidence="2" key="1">
    <citation type="submission" date="2020-01" db="EMBL/GenBank/DDBJ databases">
        <authorList>
            <person name="Rat A."/>
        </authorList>
    </citation>
    <scope>NUCLEOTIDE SEQUENCE</scope>
    <source>
        <strain evidence="2">LMG 28251</strain>
    </source>
</reference>
<protein>
    <submittedName>
        <fullName evidence="2">Uncharacterized protein</fullName>
    </submittedName>
</protein>
<feature type="transmembrane region" description="Helical" evidence="1">
    <location>
        <begin position="21"/>
        <end position="43"/>
    </location>
</feature>